<comment type="caution">
    <text evidence="2">The sequence shown here is derived from an EMBL/GenBank/DDBJ whole genome shotgun (WGS) entry which is preliminary data.</text>
</comment>
<reference evidence="2 3" key="1">
    <citation type="submission" date="2018-01" db="EMBL/GenBank/DDBJ databases">
        <title>Genomic Encyclopedia of Archaeal and Bacterial Type Strains, Phase II (KMG-II): from individual species to whole genera.</title>
        <authorList>
            <person name="Goeker M."/>
        </authorList>
    </citation>
    <scope>NUCLEOTIDE SEQUENCE [LARGE SCALE GENOMIC DNA]</scope>
    <source>
        <strain evidence="2 3">DSM 12048</strain>
    </source>
</reference>
<proteinExistence type="predicted"/>
<sequence length="137" mass="15027">MTRIQTLAMLALCALAAPLCAAEPGPPLSAAAFDALTRGKTMVYMSGGDPYGIERYLPGRRVVWAFVGEECREGYWYEDRGDICFAYEDLGEPQCWTFWQGEQGLMARFRGDPEGMALVAVEESPDALICQGPHLGV</sequence>
<keyword evidence="1" id="KW-0732">Signal</keyword>
<gene>
    <name evidence="2" type="ORF">LV82_02176</name>
</gene>
<feature type="chain" id="PRO_5015496757" evidence="1">
    <location>
        <begin position="22"/>
        <end position="137"/>
    </location>
</feature>
<dbReference type="Proteomes" id="UP000239736">
    <property type="component" value="Unassembled WGS sequence"/>
</dbReference>
<protein>
    <submittedName>
        <fullName evidence="2">Uncharacterized protein</fullName>
    </submittedName>
</protein>
<evidence type="ECO:0000256" key="1">
    <source>
        <dbReference type="SAM" id="SignalP"/>
    </source>
</evidence>
<accession>A0A2S5JFY4</accession>
<feature type="signal peptide" evidence="1">
    <location>
        <begin position="1"/>
        <end position="21"/>
    </location>
</feature>
<evidence type="ECO:0000313" key="2">
    <source>
        <dbReference type="EMBL" id="PPB80301.1"/>
    </source>
</evidence>
<keyword evidence="3" id="KW-1185">Reference proteome</keyword>
<organism evidence="2 3">
    <name type="scientific">Albidovulum inexpectatum</name>
    <dbReference type="NCBI Taxonomy" id="196587"/>
    <lineage>
        <taxon>Bacteria</taxon>
        <taxon>Pseudomonadati</taxon>
        <taxon>Pseudomonadota</taxon>
        <taxon>Alphaproteobacteria</taxon>
        <taxon>Rhodobacterales</taxon>
        <taxon>Paracoccaceae</taxon>
        <taxon>Albidovulum</taxon>
    </lineage>
</organism>
<dbReference type="AlphaFoldDB" id="A0A2S5JFY4"/>
<dbReference type="EMBL" id="PRDS01000006">
    <property type="protein sequence ID" value="PPB80301.1"/>
    <property type="molecule type" value="Genomic_DNA"/>
</dbReference>
<evidence type="ECO:0000313" key="3">
    <source>
        <dbReference type="Proteomes" id="UP000239736"/>
    </source>
</evidence>
<dbReference type="RefSeq" id="WP_245873144.1">
    <property type="nucleotide sequence ID" value="NZ_PRDS01000006.1"/>
</dbReference>
<name>A0A2S5JFY4_9RHOB</name>